<protein>
    <submittedName>
        <fullName evidence="4">ADP-ribosylglycohydrolase family protein</fullName>
    </submittedName>
</protein>
<dbReference type="SUPFAM" id="SSF101478">
    <property type="entry name" value="ADP-ribosylglycohydrolase"/>
    <property type="match status" value="1"/>
</dbReference>
<keyword evidence="5" id="KW-1185">Reference proteome</keyword>
<feature type="domain" description="Tyrosine specific protein phosphatases" evidence="3">
    <location>
        <begin position="408"/>
        <end position="468"/>
    </location>
</feature>
<dbReference type="PANTHER" id="PTHR16222:SF24">
    <property type="entry name" value="ADP-RIBOSYLHYDROLASE ARH3"/>
    <property type="match status" value="1"/>
</dbReference>
<dbReference type="InterPro" id="IPR050792">
    <property type="entry name" value="ADP-ribosylglycohydrolase"/>
</dbReference>
<evidence type="ECO:0000313" key="5">
    <source>
        <dbReference type="Proteomes" id="UP001150259"/>
    </source>
</evidence>
<dbReference type="Pfam" id="PF03747">
    <property type="entry name" value="ADP_ribosyl_GH"/>
    <property type="match status" value="1"/>
</dbReference>
<evidence type="ECO:0000313" key="4">
    <source>
        <dbReference type="EMBL" id="MDC5697533.1"/>
    </source>
</evidence>
<sequence>MVVNRPIALDRAAGVLLGGACGDALGVPYEMAAPPVGEAVMKGGGLGPYDPGEWSDDTQMTLCVAGAAARGLDLTAADGLDAVAEAFAGWLVGGATDVGAQTRTVLVDADQLEGRPHERLTAASRALHERTGLTAGNGALMRTSVVGIWKVTDREATARAARAVAELTHADPLAADSSILWSEAIRVAVNEGRLDLTSGLDLVSQAHRSHWSGWIEEATGEEPARFVNNGYTVTALQAAWAAITTTDRGDRSPMHLQRGLQAAVRAGHDTDTVAAIAGSLLGARYGASAVPTQWRRMVHGWPGYRAHDLVEIAVSTWSGGRRAGTWPSVATMADPTIAPLALPHPIDPDIVLGTISDLSQTKQLGVQAVVSLCPLGLEDIPAEGVPPRDHLEAWLDEDDSDESNPHLDFVLDDVSSALRQFRAEGKRVLVHCRDATRRTPAVALRYAVDLGVAPELAERSIRQAMPGIRASGRLWDVAAHGA</sequence>
<dbReference type="PANTHER" id="PTHR16222">
    <property type="entry name" value="ADP-RIBOSYLGLYCOHYDROLASE"/>
    <property type="match status" value="1"/>
</dbReference>
<proteinExistence type="inferred from homology"/>
<evidence type="ECO:0000256" key="1">
    <source>
        <dbReference type="ARBA" id="ARBA00010702"/>
    </source>
</evidence>
<dbReference type="PROSITE" id="PS50056">
    <property type="entry name" value="TYR_PHOSPHATASE_2"/>
    <property type="match status" value="1"/>
</dbReference>
<dbReference type="SUPFAM" id="SSF52799">
    <property type="entry name" value="(Phosphotyrosine protein) phosphatases II"/>
    <property type="match status" value="1"/>
</dbReference>
<dbReference type="RefSeq" id="WP_272462109.1">
    <property type="nucleotide sequence ID" value="NZ_JAPFQL010000036.1"/>
</dbReference>
<dbReference type="EMBL" id="JAPFQL010000036">
    <property type="protein sequence ID" value="MDC5697533.1"/>
    <property type="molecule type" value="Genomic_DNA"/>
</dbReference>
<name>A0ABT5GHF3_9MICO</name>
<gene>
    <name evidence="4" type="ORF">OO014_09710</name>
</gene>
<dbReference type="InterPro" id="IPR029021">
    <property type="entry name" value="Prot-tyrosine_phosphatase-like"/>
</dbReference>
<dbReference type="InterPro" id="IPR036705">
    <property type="entry name" value="Ribosyl_crysJ1_sf"/>
</dbReference>
<evidence type="ECO:0000256" key="2">
    <source>
        <dbReference type="ARBA" id="ARBA00022801"/>
    </source>
</evidence>
<accession>A0ABT5GHF3</accession>
<organism evidence="4 5">
    <name type="scientific">Intrasporangium calvum</name>
    <dbReference type="NCBI Taxonomy" id="53358"/>
    <lineage>
        <taxon>Bacteria</taxon>
        <taxon>Bacillati</taxon>
        <taxon>Actinomycetota</taxon>
        <taxon>Actinomycetes</taxon>
        <taxon>Micrococcales</taxon>
        <taxon>Intrasporangiaceae</taxon>
        <taxon>Intrasporangium</taxon>
    </lineage>
</organism>
<comment type="similarity">
    <text evidence="1">Belongs to the ADP-ribosylglycohydrolase family.</text>
</comment>
<dbReference type="InterPro" id="IPR000387">
    <property type="entry name" value="Tyr_Pase_dom"/>
</dbReference>
<dbReference type="Gene3D" id="3.90.190.10">
    <property type="entry name" value="Protein tyrosine phosphatase superfamily"/>
    <property type="match status" value="1"/>
</dbReference>
<comment type="caution">
    <text evidence="4">The sequence shown here is derived from an EMBL/GenBank/DDBJ whole genome shotgun (WGS) entry which is preliminary data.</text>
</comment>
<dbReference type="Gene3D" id="1.10.4080.10">
    <property type="entry name" value="ADP-ribosylation/Crystallin J1"/>
    <property type="match status" value="1"/>
</dbReference>
<keyword evidence="2" id="KW-0378">Hydrolase</keyword>
<dbReference type="InterPro" id="IPR005502">
    <property type="entry name" value="Ribosyl_crysJ1"/>
</dbReference>
<reference evidence="4 5" key="1">
    <citation type="submission" date="2022-11" db="EMBL/GenBank/DDBJ databases">
        <title>Anaerobic phenanthrene biodegradation by a DNRA strain PheN6.</title>
        <authorList>
            <person name="Zhang Z."/>
        </authorList>
    </citation>
    <scope>NUCLEOTIDE SEQUENCE [LARGE SCALE GENOMIC DNA]</scope>
    <source>
        <strain evidence="4 5">PheN6</strain>
    </source>
</reference>
<evidence type="ECO:0000259" key="3">
    <source>
        <dbReference type="PROSITE" id="PS50056"/>
    </source>
</evidence>
<dbReference type="Proteomes" id="UP001150259">
    <property type="component" value="Unassembled WGS sequence"/>
</dbReference>